<dbReference type="AlphaFoldDB" id="A0A2S7K7B2"/>
<dbReference type="Gene3D" id="3.40.50.1820">
    <property type="entry name" value="alpha/beta hydrolase"/>
    <property type="match status" value="1"/>
</dbReference>
<dbReference type="RefSeq" id="WP_104829626.1">
    <property type="nucleotide sequence ID" value="NZ_PJCH01000005.1"/>
</dbReference>
<dbReference type="GO" id="GO:0016787">
    <property type="term" value="F:hydrolase activity"/>
    <property type="evidence" value="ECO:0007669"/>
    <property type="project" value="UniProtKB-KW"/>
</dbReference>
<sequence length="291" mass="31586">MNETIYGAMLRRRTLLTTLMAAPFAACGARKKNEAMNMRTSKAKAGDGVTIRYAVIGEGKPLVLLHGFSDQIDSWTEFGYVDALASAGRRLVLIDQRGHGGTSAPHDIDAYAPARRAGDIAAVLDEIGAERADIFGYSMGGWTALNVARFHAGRVDRLIVGGCHPFGQNMAFYREAVAGDIGKWIGIVEQLGGPMPARWKERVRNTDIIALRAAVAEDRPDISNAFSGFERPALFFSGGDDPLHDAVARCAEFFPDARFAEIEGCNHMTAFLRADLVALRLNAFLAERAPT</sequence>
<feature type="domain" description="AB hydrolase-1" evidence="2">
    <location>
        <begin position="60"/>
        <end position="160"/>
    </location>
</feature>
<dbReference type="InterPro" id="IPR029058">
    <property type="entry name" value="AB_hydrolase_fold"/>
</dbReference>
<dbReference type="OrthoDB" id="9808398at2"/>
<dbReference type="PANTHER" id="PTHR43798">
    <property type="entry name" value="MONOACYLGLYCEROL LIPASE"/>
    <property type="match status" value="1"/>
</dbReference>
<keyword evidence="1" id="KW-0378">Hydrolase</keyword>
<keyword evidence="4" id="KW-1185">Reference proteome</keyword>
<dbReference type="GO" id="GO:0016020">
    <property type="term" value="C:membrane"/>
    <property type="evidence" value="ECO:0007669"/>
    <property type="project" value="TreeGrafter"/>
</dbReference>
<evidence type="ECO:0000259" key="2">
    <source>
        <dbReference type="Pfam" id="PF00561"/>
    </source>
</evidence>
<comment type="caution">
    <text evidence="3">The sequence shown here is derived from an EMBL/GenBank/DDBJ whole genome shotgun (WGS) entry which is preliminary data.</text>
</comment>
<accession>A0A2S7K7B2</accession>
<evidence type="ECO:0000313" key="4">
    <source>
        <dbReference type="Proteomes" id="UP000239504"/>
    </source>
</evidence>
<protein>
    <recommendedName>
        <fullName evidence="2">AB hydrolase-1 domain-containing protein</fullName>
    </recommendedName>
</protein>
<reference evidence="3 4" key="1">
    <citation type="submission" date="2017-12" db="EMBL/GenBank/DDBJ databases">
        <authorList>
            <person name="Hurst M.R.H."/>
        </authorList>
    </citation>
    <scope>NUCLEOTIDE SEQUENCE [LARGE SCALE GENOMIC DNA]</scope>
    <source>
        <strain evidence="3 4">SY-3-19</strain>
    </source>
</reference>
<dbReference type="InterPro" id="IPR050266">
    <property type="entry name" value="AB_hydrolase_sf"/>
</dbReference>
<dbReference type="InterPro" id="IPR000073">
    <property type="entry name" value="AB_hydrolase_1"/>
</dbReference>
<organism evidence="3 4">
    <name type="scientific">Hyphococcus luteus</name>
    <dbReference type="NCBI Taxonomy" id="2058213"/>
    <lineage>
        <taxon>Bacteria</taxon>
        <taxon>Pseudomonadati</taxon>
        <taxon>Pseudomonadota</taxon>
        <taxon>Alphaproteobacteria</taxon>
        <taxon>Parvularculales</taxon>
        <taxon>Parvularculaceae</taxon>
        <taxon>Hyphococcus</taxon>
    </lineage>
</organism>
<evidence type="ECO:0000313" key="3">
    <source>
        <dbReference type="EMBL" id="PQA88382.1"/>
    </source>
</evidence>
<dbReference type="Pfam" id="PF00561">
    <property type="entry name" value="Abhydrolase_1"/>
    <property type="match status" value="1"/>
</dbReference>
<dbReference type="PANTHER" id="PTHR43798:SF31">
    <property type="entry name" value="AB HYDROLASE SUPERFAMILY PROTEIN YCLE"/>
    <property type="match status" value="1"/>
</dbReference>
<dbReference type="EMBL" id="PJCH01000005">
    <property type="protein sequence ID" value="PQA88382.1"/>
    <property type="molecule type" value="Genomic_DNA"/>
</dbReference>
<gene>
    <name evidence="3" type="ORF">CW354_08780</name>
</gene>
<dbReference type="Proteomes" id="UP000239504">
    <property type="component" value="Unassembled WGS sequence"/>
</dbReference>
<evidence type="ECO:0000256" key="1">
    <source>
        <dbReference type="ARBA" id="ARBA00022801"/>
    </source>
</evidence>
<proteinExistence type="predicted"/>
<name>A0A2S7K7B2_9PROT</name>
<dbReference type="SUPFAM" id="SSF53474">
    <property type="entry name" value="alpha/beta-Hydrolases"/>
    <property type="match status" value="1"/>
</dbReference>